<dbReference type="GO" id="GO:0005829">
    <property type="term" value="C:cytosol"/>
    <property type="evidence" value="ECO:0007669"/>
    <property type="project" value="TreeGrafter"/>
</dbReference>
<dbReference type="InterPro" id="IPR006680">
    <property type="entry name" value="Amidohydro-rel"/>
</dbReference>
<dbReference type="Proteomes" id="UP000515708">
    <property type="component" value="Chromosome"/>
</dbReference>
<evidence type="ECO:0000313" key="4">
    <source>
        <dbReference type="EMBL" id="QMU96903.1"/>
    </source>
</evidence>
<dbReference type="FunFam" id="3.20.20.140:FF:000174">
    <property type="entry name" value="Dihydropyrimidinase-related protein 2"/>
    <property type="match status" value="1"/>
</dbReference>
<dbReference type="Pfam" id="PF01979">
    <property type="entry name" value="Amidohydro_1"/>
    <property type="match status" value="1"/>
</dbReference>
<protein>
    <submittedName>
        <fullName evidence="4">Amidohydrolase family protein</fullName>
    </submittedName>
</protein>
<accession>A0A7D8AEV2</accession>
<dbReference type="InterPro" id="IPR011059">
    <property type="entry name" value="Metal-dep_hydrolase_composite"/>
</dbReference>
<dbReference type="GO" id="GO:0016812">
    <property type="term" value="F:hydrolase activity, acting on carbon-nitrogen (but not peptide) bonds, in cyclic amides"/>
    <property type="evidence" value="ECO:0007669"/>
    <property type="project" value="TreeGrafter"/>
</dbReference>
<evidence type="ECO:0000313" key="5">
    <source>
        <dbReference type="Proteomes" id="UP000515708"/>
    </source>
</evidence>
<organism evidence="4 5">
    <name type="scientific">Microbacterium esteraromaticum</name>
    <dbReference type="NCBI Taxonomy" id="57043"/>
    <lineage>
        <taxon>Bacteria</taxon>
        <taxon>Bacillati</taxon>
        <taxon>Actinomycetota</taxon>
        <taxon>Actinomycetes</taxon>
        <taxon>Micrococcales</taxon>
        <taxon>Microbacteriaceae</taxon>
        <taxon>Microbacterium</taxon>
    </lineage>
</organism>
<evidence type="ECO:0000259" key="3">
    <source>
        <dbReference type="Pfam" id="PF01979"/>
    </source>
</evidence>
<comment type="similarity">
    <text evidence="2">Belongs to the metallo-dependent hydrolases superfamily. Hydantoinase/dihydropyrimidinase family.</text>
</comment>
<evidence type="ECO:0000256" key="1">
    <source>
        <dbReference type="ARBA" id="ARBA00001947"/>
    </source>
</evidence>
<dbReference type="Gene3D" id="2.30.40.10">
    <property type="entry name" value="Urease, subunit C, domain 1"/>
    <property type="match status" value="1"/>
</dbReference>
<dbReference type="RefSeq" id="WP_182255841.1">
    <property type="nucleotide sequence ID" value="NZ_CP043732.1"/>
</dbReference>
<dbReference type="SUPFAM" id="SSF51556">
    <property type="entry name" value="Metallo-dependent hydrolases"/>
    <property type="match status" value="1"/>
</dbReference>
<dbReference type="SUPFAM" id="SSF51338">
    <property type="entry name" value="Composite domain of metallo-dependent hydrolases"/>
    <property type="match status" value="1"/>
</dbReference>
<dbReference type="InterPro" id="IPR050378">
    <property type="entry name" value="Metallo-dep_Hydrolases_sf"/>
</dbReference>
<name>A0A7D8AEV2_9MICO</name>
<dbReference type="EMBL" id="CP043732">
    <property type="protein sequence ID" value="QMU96903.1"/>
    <property type="molecule type" value="Genomic_DNA"/>
</dbReference>
<dbReference type="Gene3D" id="3.20.20.140">
    <property type="entry name" value="Metal-dependent hydrolases"/>
    <property type="match status" value="1"/>
</dbReference>
<dbReference type="PANTHER" id="PTHR11647">
    <property type="entry name" value="HYDRANTOINASE/DIHYDROPYRIMIDINASE FAMILY MEMBER"/>
    <property type="match status" value="1"/>
</dbReference>
<keyword evidence="4" id="KW-0378">Hydrolase</keyword>
<feature type="domain" description="Amidohydrolase-related" evidence="3">
    <location>
        <begin position="54"/>
        <end position="436"/>
    </location>
</feature>
<evidence type="ECO:0000256" key="2">
    <source>
        <dbReference type="ARBA" id="ARBA00008829"/>
    </source>
</evidence>
<dbReference type="InterPro" id="IPR032466">
    <property type="entry name" value="Metal_Hydrolase"/>
</dbReference>
<comment type="cofactor">
    <cofactor evidence="1">
        <name>Zn(2+)</name>
        <dbReference type="ChEBI" id="CHEBI:29105"/>
    </cofactor>
</comment>
<reference evidence="4 5" key="1">
    <citation type="journal article" date="2020" name="Front. Microbiol.">
        <title>Design of Bacterial Strain-Specific qPCR Assays Using NGS Data and Publicly Available Resources and Its Application to Track Biocontrol Strains.</title>
        <authorList>
            <person name="Hernandez I."/>
            <person name="Sant C."/>
            <person name="Martinez R."/>
            <person name="Fernandez C."/>
        </authorList>
    </citation>
    <scope>NUCLEOTIDE SEQUENCE [LARGE SCALE GENOMIC DNA]</scope>
    <source>
        <strain evidence="4 5">B24</strain>
    </source>
</reference>
<proteinExistence type="inferred from homology"/>
<sequence length="468" mass="50224">MTFDLLIANATIVNADGAVRASIGIRGGIIEALLAPDASLPDAARTIDASGLLAIPGGVDGHCHAEQLTGKYLSLDTYASTTSAALRGGTTTIIDFGIPSDPSQTPIDALERKIRLVAENGARCDVALHGSVITWDDTTSAQLEKMAELGVHSVKMYTTNRGSTMSDDDTIVRVMHELKRLDGLAYIHSEHDGIIHDRTTSCAGRGEIGIEHLHESRPAISEDASVREIIAIAEYTGAPVYFVHQSTPAAVDAVREARTRGLDAFSEVCPHYLLHDESVYSGRTPEKFACCPPFRTADDMAGLRERVRRGLVDTLSSDHTAYDLAQKREHSDDVRFMPHGLPGVQTRMPASYTAMVVEGGAPLEHFVALFAANPARVNGLHGKGAVVAGNDADIVLFDPEERRVVNAAELHQDSDFSPFDGMELAGWPRYVVSGGHLSVDEGEFVDPGAVGRFIGQAPFSQRPGVTRP</sequence>
<dbReference type="AlphaFoldDB" id="A0A7D8AEV2"/>
<dbReference type="PANTHER" id="PTHR11647:SF1">
    <property type="entry name" value="COLLAPSIN RESPONSE MEDIATOR PROTEIN"/>
    <property type="match status" value="1"/>
</dbReference>
<gene>
    <name evidence="4" type="ORF">FVO59_06460</name>
</gene>